<comment type="caution">
    <text evidence="1">The sequence shown here is derived from an EMBL/GenBank/DDBJ whole genome shotgun (WGS) entry which is preliminary data.</text>
</comment>
<name>A0AAE1L8B8_9NEOP</name>
<proteinExistence type="predicted"/>
<gene>
    <name evidence="1" type="ORF">KUF71_020049</name>
</gene>
<reference evidence="1" key="1">
    <citation type="submission" date="2021-07" db="EMBL/GenBank/DDBJ databases">
        <authorList>
            <person name="Catto M.A."/>
            <person name="Jacobson A."/>
            <person name="Kennedy G."/>
            <person name="Labadie P."/>
            <person name="Hunt B.G."/>
            <person name="Srinivasan R."/>
        </authorList>
    </citation>
    <scope>NUCLEOTIDE SEQUENCE</scope>
    <source>
        <strain evidence="1">PL_HMW_Pooled</strain>
        <tissue evidence="1">Head</tissue>
    </source>
</reference>
<dbReference type="EMBL" id="JAHWGI010000142">
    <property type="protein sequence ID" value="KAK3910040.1"/>
    <property type="molecule type" value="Genomic_DNA"/>
</dbReference>
<keyword evidence="2" id="KW-1185">Reference proteome</keyword>
<dbReference type="AlphaFoldDB" id="A0AAE1L8B8"/>
<evidence type="ECO:0000313" key="2">
    <source>
        <dbReference type="Proteomes" id="UP001219518"/>
    </source>
</evidence>
<accession>A0AAE1L8B8</accession>
<dbReference type="Proteomes" id="UP001219518">
    <property type="component" value="Unassembled WGS sequence"/>
</dbReference>
<evidence type="ECO:0000313" key="1">
    <source>
        <dbReference type="EMBL" id="KAK3910040.1"/>
    </source>
</evidence>
<sequence>MFTAKLYNKDTTPRSHVPEIVNFTQDYLSGFVTLLKRKVLDTFFALDDLDEHTVQEVDELKAFFKILESPFDELDTEAKRIACLTDAKAYVSPQRYFIDSKLAPVQRRGSRYMEMVPAYGQFVKLRTTLKLFLEIPGVFDKIMENLENLTANKEVISNFVQGELWDKISEPFRVEGKIVLHLFAFNDDYESNNGLGSHAGDDKVSAVYYKIPCMPEEFLSVLRFIFVGALFYANDRKDYGNGKTMEPLVQELEFLETKGILINLPDRTVRVYFILGLILGDNVGLNTLLGFVGCFVANHSCRVCKIHRNDLHVQVEDSDLLLRNRINYDVDVALANPNQTGVKEKCVFNDRLTSFHVTENICGDLLHEFEEGVCGYSLPLILNWLINIRRYLSHEVFIERVGAFQYGPHESGNMPSLTKLSEDKLASTKFNLSGSESLCLTRYLGEIIGHLIPDDEPV</sequence>
<organism evidence="1 2">
    <name type="scientific">Frankliniella fusca</name>
    <dbReference type="NCBI Taxonomy" id="407009"/>
    <lineage>
        <taxon>Eukaryota</taxon>
        <taxon>Metazoa</taxon>
        <taxon>Ecdysozoa</taxon>
        <taxon>Arthropoda</taxon>
        <taxon>Hexapoda</taxon>
        <taxon>Insecta</taxon>
        <taxon>Pterygota</taxon>
        <taxon>Neoptera</taxon>
        <taxon>Paraneoptera</taxon>
        <taxon>Thysanoptera</taxon>
        <taxon>Terebrantia</taxon>
        <taxon>Thripoidea</taxon>
        <taxon>Thripidae</taxon>
        <taxon>Frankliniella</taxon>
    </lineage>
</organism>
<protein>
    <submittedName>
        <fullName evidence="1">Cytochrome b</fullName>
    </submittedName>
</protein>
<reference evidence="1" key="2">
    <citation type="journal article" date="2023" name="BMC Genomics">
        <title>Pest status, molecular evolution, and epigenetic factors derived from the genome assembly of Frankliniella fusca, a thysanopteran phytovirus vector.</title>
        <authorList>
            <person name="Catto M.A."/>
            <person name="Labadie P.E."/>
            <person name="Jacobson A.L."/>
            <person name="Kennedy G.G."/>
            <person name="Srinivasan R."/>
            <person name="Hunt B.G."/>
        </authorList>
    </citation>
    <scope>NUCLEOTIDE SEQUENCE</scope>
    <source>
        <strain evidence="1">PL_HMW_Pooled</strain>
    </source>
</reference>